<reference evidence="2 3" key="1">
    <citation type="journal article" date="2010" name="J. Bacteriol.">
        <title>Genome sequences of Pelagibaca bermudensis HTCC2601T and Maritimibacter alkaliphilus HTCC2654T, the type strains of two marine Roseobacter genera.</title>
        <authorList>
            <person name="Thrash J.C."/>
            <person name="Cho J.C."/>
            <person name="Ferriera S."/>
            <person name="Johnson J."/>
            <person name="Vergin K.L."/>
            <person name="Giovannoni S.J."/>
        </authorList>
    </citation>
    <scope>NUCLEOTIDE SEQUENCE [LARGE SCALE GENOMIC DNA]</scope>
    <source>
        <strain evidence="3">DSM 26914 / JCM 13377 / KCTC 12554 / HTCC2601</strain>
    </source>
</reference>
<dbReference type="STRING" id="314265.R2601_14260"/>
<dbReference type="AlphaFoldDB" id="Q0FVJ0"/>
<dbReference type="OrthoDB" id="7265885at2"/>
<dbReference type="eggNOG" id="ENOG502ZBA6">
    <property type="taxonomic scope" value="Bacteria"/>
</dbReference>
<gene>
    <name evidence="2" type="ORF">R2601_14260</name>
</gene>
<feature type="signal peptide" evidence="1">
    <location>
        <begin position="1"/>
        <end position="22"/>
    </location>
</feature>
<protein>
    <submittedName>
        <fullName evidence="2">Uncharacterized protein</fullName>
    </submittedName>
</protein>
<evidence type="ECO:0000313" key="3">
    <source>
        <dbReference type="Proteomes" id="UP000006230"/>
    </source>
</evidence>
<name>Q0FVJ0_SALBH</name>
<comment type="caution">
    <text evidence="2">The sequence shown here is derived from an EMBL/GenBank/DDBJ whole genome shotgun (WGS) entry which is preliminary data.</text>
</comment>
<evidence type="ECO:0000313" key="2">
    <source>
        <dbReference type="EMBL" id="EAU48136.1"/>
    </source>
</evidence>
<dbReference type="RefSeq" id="WP_007795390.1">
    <property type="nucleotide sequence ID" value="NZ_DS022276.1"/>
</dbReference>
<dbReference type="HOGENOM" id="CLU_111517_0_0_5"/>
<dbReference type="EMBL" id="AATQ01000002">
    <property type="protein sequence ID" value="EAU48136.1"/>
    <property type="molecule type" value="Genomic_DNA"/>
</dbReference>
<keyword evidence="1" id="KW-0732">Signal</keyword>
<accession>Q0FVJ0</accession>
<keyword evidence="3" id="KW-1185">Reference proteome</keyword>
<organism evidence="2 3">
    <name type="scientific">Salipiger bermudensis (strain DSM 26914 / JCM 13377 / KCTC 12554 / HTCC2601)</name>
    <name type="common">Pelagibaca bermudensis</name>
    <dbReference type="NCBI Taxonomy" id="314265"/>
    <lineage>
        <taxon>Bacteria</taxon>
        <taxon>Pseudomonadati</taxon>
        <taxon>Pseudomonadota</taxon>
        <taxon>Alphaproteobacteria</taxon>
        <taxon>Rhodobacterales</taxon>
        <taxon>Roseobacteraceae</taxon>
        <taxon>Salipiger</taxon>
    </lineage>
</organism>
<feature type="chain" id="PRO_5004172056" evidence="1">
    <location>
        <begin position="23"/>
        <end position="187"/>
    </location>
</feature>
<sequence>MTRTFLFALPASLALLAAPASADEIADTLQSALDAYQEGDVQYALEELDYARSKLLEMKTDALGAFLPEAPEGWTREVDTEANAAMAMMGGGVAAEAEYGSPEGENYTVQMFADNPMVASMSAMIMNAGAMGLKTERIGRQKFALQDSQTMGLIANRILLQVEGPEAGTRKMLLEAMDFDAMANFGG</sequence>
<proteinExistence type="predicted"/>
<evidence type="ECO:0000256" key="1">
    <source>
        <dbReference type="SAM" id="SignalP"/>
    </source>
</evidence>
<dbReference type="Proteomes" id="UP000006230">
    <property type="component" value="Unassembled WGS sequence"/>
</dbReference>